<protein>
    <submittedName>
        <fullName evidence="1">Uncharacterized protein</fullName>
    </submittedName>
</protein>
<comment type="caution">
    <text evidence="1">The sequence shown here is derived from an EMBL/GenBank/DDBJ whole genome shotgun (WGS) entry which is preliminary data.</text>
</comment>
<accession>A0A9D1REA1</accession>
<sequence>MSKAIPVIITNSNVLLYDEQGGEFKPFSLPGIASSPNIPFYHFYAKKIAEGQHYFKEFVKKYYQRKPSKNILAIIVPDDTSPLESIFINEFFVNSGACKAVAQMTMGQALQKDINQYISVSKSSRNVVLQYIRNNEVQASRYYDCHTYTPERVKEDAKRLHIDIEYENTPVFVNNFNLNMDDLFDMGEVITPKQFMDKIAQIDVEKI</sequence>
<reference evidence="1" key="1">
    <citation type="journal article" date="2021" name="PeerJ">
        <title>Extensive microbial diversity within the chicken gut microbiome revealed by metagenomics and culture.</title>
        <authorList>
            <person name="Gilroy R."/>
            <person name="Ravi A."/>
            <person name="Getino M."/>
            <person name="Pursley I."/>
            <person name="Horton D.L."/>
            <person name="Alikhan N.F."/>
            <person name="Baker D."/>
            <person name="Gharbi K."/>
            <person name="Hall N."/>
            <person name="Watson M."/>
            <person name="Adriaenssens E.M."/>
            <person name="Foster-Nyarko E."/>
            <person name="Jarju S."/>
            <person name="Secka A."/>
            <person name="Antonio M."/>
            <person name="Oren A."/>
            <person name="Chaudhuri R.R."/>
            <person name="La Ragione R."/>
            <person name="Hildebrand F."/>
            <person name="Pallen M.J."/>
        </authorList>
    </citation>
    <scope>NUCLEOTIDE SEQUENCE</scope>
    <source>
        <strain evidence="1">421</strain>
    </source>
</reference>
<evidence type="ECO:0000313" key="2">
    <source>
        <dbReference type="Proteomes" id="UP000824205"/>
    </source>
</evidence>
<evidence type="ECO:0000313" key="1">
    <source>
        <dbReference type="EMBL" id="HIW86523.1"/>
    </source>
</evidence>
<name>A0A9D1REA1_9FIRM</name>
<dbReference type="Proteomes" id="UP000824205">
    <property type="component" value="Unassembled WGS sequence"/>
</dbReference>
<reference evidence="1" key="2">
    <citation type="submission" date="2021-04" db="EMBL/GenBank/DDBJ databases">
        <authorList>
            <person name="Gilroy R."/>
        </authorList>
    </citation>
    <scope>NUCLEOTIDE SEQUENCE</scope>
    <source>
        <strain evidence="1">421</strain>
    </source>
</reference>
<dbReference type="EMBL" id="DXGE01000034">
    <property type="protein sequence ID" value="HIW86523.1"/>
    <property type="molecule type" value="Genomic_DNA"/>
</dbReference>
<gene>
    <name evidence="1" type="ORF">IAA48_08525</name>
</gene>
<proteinExistence type="predicted"/>
<organism evidence="1 2">
    <name type="scientific">Candidatus Eubacterium faecipullorum</name>
    <dbReference type="NCBI Taxonomy" id="2838571"/>
    <lineage>
        <taxon>Bacteria</taxon>
        <taxon>Bacillati</taxon>
        <taxon>Bacillota</taxon>
        <taxon>Clostridia</taxon>
        <taxon>Eubacteriales</taxon>
        <taxon>Eubacteriaceae</taxon>
        <taxon>Eubacterium</taxon>
    </lineage>
</organism>
<dbReference type="AlphaFoldDB" id="A0A9D1REA1"/>